<feature type="coiled-coil region" evidence="1">
    <location>
        <begin position="542"/>
        <end position="687"/>
    </location>
</feature>
<feature type="region of interest" description="Disordered" evidence="2">
    <location>
        <begin position="310"/>
        <end position="364"/>
    </location>
</feature>
<gene>
    <name evidence="3" type="ORF">AB1Y20_019623</name>
</gene>
<keyword evidence="4" id="KW-1185">Reference proteome</keyword>
<protein>
    <submittedName>
        <fullName evidence="3">Uncharacterized protein</fullName>
    </submittedName>
</protein>
<evidence type="ECO:0000256" key="1">
    <source>
        <dbReference type="SAM" id="Coils"/>
    </source>
</evidence>
<evidence type="ECO:0000313" key="4">
    <source>
        <dbReference type="Proteomes" id="UP001515480"/>
    </source>
</evidence>
<evidence type="ECO:0000256" key="2">
    <source>
        <dbReference type="SAM" id="MobiDB-lite"/>
    </source>
</evidence>
<dbReference type="PANTHER" id="PTHR48125">
    <property type="entry name" value="LP07818P1"/>
    <property type="match status" value="1"/>
</dbReference>
<sequence>MVSLDPYALRGISANVAQQYAILKTLLHAAEPLHPSETERMLAQYTELQHRSLRQLSQAIDGMPVDRVASGAIARRGEVAAYASELEASSSDAAELLSLRLAYDRVAARLQEVEGRWKEREREYEEVVRVLRDEATRDEEELRALRRGGEGREEGERGEGCGRGDSVEWGGGGGGVRDVLRGAERRRGEALTAVRSLREEMEAIVARGGLYGSEGGDGWRDSSWVGRASEWVEALRRLEHEKDIEREAALEAVGARAKFEQQAAVEAAVEERTREVCEDAERRVNAALTREAAAAHAMREEYAAALIQREERSRVEREASRERTRRRNAAAHPPFSLQRLTPHAISAPPPHIISPPPPPPAKLTAAAAATPSAPLGVSCAAAVAEARTQLAAQEAAMEARLDDLHSAWERQEAAQAAEAVATACVLHRALAELEESGPPPERKAANSAEPRRVVRVAEAEGGKRAACELHALRREVVQLEHQQGWEWMWGVEVEGFGVGWCEVLDEAGEVVEVDGGEVVEGGGFITVKWSMVSQAAAAAHACASLRAALQQSHEELRAKERLVAGNVAESKRGAKAAEKAESERALESAQAELAVAETRHKAHEEKASRQLSRAQAQAVQAQALLKDQEALAKQNHEQSSQLEQLREELRSLRSSSLQRESKLVGSLAEAEAEKERGRHAVRAAQLAMRQAQWEASSRDAAAAEAAASSERGTIEVAALQCEVGLCERQAREAALQAEARRVRLETIEAQREQETAWWKAELQTRQAQLEAVWRERYASVDAQLQHKIAATAALSRQVRSLEGELSITGRLEQITPTSLAERRKSLMASLTNESASSSIAAGRSQMTTPLNDLGSSIVSRRGEAHGLVIRTCSLNEEADAAADT</sequence>
<keyword evidence="1" id="KW-0175">Coiled coil</keyword>
<feature type="compositionally biased region" description="Basic and acidic residues" evidence="2">
    <location>
        <begin position="143"/>
        <end position="166"/>
    </location>
</feature>
<dbReference type="EMBL" id="JBGBPQ010000005">
    <property type="protein sequence ID" value="KAL1524740.1"/>
    <property type="molecule type" value="Genomic_DNA"/>
</dbReference>
<feature type="region of interest" description="Disordered" evidence="2">
    <location>
        <begin position="143"/>
        <end position="172"/>
    </location>
</feature>
<name>A0AB34JVL3_PRYPA</name>
<comment type="caution">
    <text evidence="3">The sequence shown here is derived from an EMBL/GenBank/DDBJ whole genome shotgun (WGS) entry which is preliminary data.</text>
</comment>
<organism evidence="3 4">
    <name type="scientific">Prymnesium parvum</name>
    <name type="common">Toxic golden alga</name>
    <dbReference type="NCBI Taxonomy" id="97485"/>
    <lineage>
        <taxon>Eukaryota</taxon>
        <taxon>Haptista</taxon>
        <taxon>Haptophyta</taxon>
        <taxon>Prymnesiophyceae</taxon>
        <taxon>Prymnesiales</taxon>
        <taxon>Prymnesiaceae</taxon>
        <taxon>Prymnesium</taxon>
    </lineage>
</organism>
<accession>A0AB34JVL3</accession>
<feature type="compositionally biased region" description="Basic and acidic residues" evidence="2">
    <location>
        <begin position="310"/>
        <end position="322"/>
    </location>
</feature>
<dbReference type="AlphaFoldDB" id="A0AB34JVL3"/>
<evidence type="ECO:0000313" key="3">
    <source>
        <dbReference type="EMBL" id="KAL1524740.1"/>
    </source>
</evidence>
<proteinExistence type="predicted"/>
<dbReference type="PANTHER" id="PTHR48125:SF10">
    <property type="entry name" value="OS12G0136300 PROTEIN"/>
    <property type="match status" value="1"/>
</dbReference>
<reference evidence="3 4" key="1">
    <citation type="journal article" date="2024" name="Science">
        <title>Giant polyketide synthase enzymes in the biosynthesis of giant marine polyether toxins.</title>
        <authorList>
            <person name="Fallon T.R."/>
            <person name="Shende V.V."/>
            <person name="Wierzbicki I.H."/>
            <person name="Pendleton A.L."/>
            <person name="Watervoot N.F."/>
            <person name="Auber R.P."/>
            <person name="Gonzalez D.J."/>
            <person name="Wisecaver J.H."/>
            <person name="Moore B.S."/>
        </authorList>
    </citation>
    <scope>NUCLEOTIDE SEQUENCE [LARGE SCALE GENOMIC DNA]</scope>
    <source>
        <strain evidence="3 4">12B1</strain>
    </source>
</reference>
<feature type="compositionally biased region" description="Pro residues" evidence="2">
    <location>
        <begin position="347"/>
        <end position="361"/>
    </location>
</feature>
<dbReference type="Proteomes" id="UP001515480">
    <property type="component" value="Unassembled WGS sequence"/>
</dbReference>